<keyword evidence="2" id="KW-1185">Reference proteome</keyword>
<evidence type="ECO:0000313" key="1">
    <source>
        <dbReference type="EMBL" id="EMI52003.1"/>
    </source>
</evidence>
<organism evidence="1 2">
    <name type="scientific">Rhodopirellula sallentina SM41</name>
    <dbReference type="NCBI Taxonomy" id="1263870"/>
    <lineage>
        <taxon>Bacteria</taxon>
        <taxon>Pseudomonadati</taxon>
        <taxon>Planctomycetota</taxon>
        <taxon>Planctomycetia</taxon>
        <taxon>Pirellulales</taxon>
        <taxon>Pirellulaceae</taxon>
        <taxon>Rhodopirellula</taxon>
    </lineage>
</organism>
<sequence length="52" mass="5682">MGTLSVAIASETVHFVDSAAPPIRLADPRTWIYPKFASVSFQTVYPSELGTR</sequence>
<accession>M5U7S3</accession>
<dbReference type="PATRIC" id="fig|1263870.3.peg.6967"/>
<proteinExistence type="predicted"/>
<dbReference type="EMBL" id="ANOH01000458">
    <property type="protein sequence ID" value="EMI52003.1"/>
    <property type="molecule type" value="Genomic_DNA"/>
</dbReference>
<reference evidence="1 2" key="1">
    <citation type="journal article" date="2013" name="Mar. Genomics">
        <title>Expression of sulfatases in Rhodopirellula baltica and the diversity of sulfatases in the genus Rhodopirellula.</title>
        <authorList>
            <person name="Wegner C.E."/>
            <person name="Richter-Heitmann T."/>
            <person name="Klindworth A."/>
            <person name="Klockow C."/>
            <person name="Richter M."/>
            <person name="Achstetter T."/>
            <person name="Glockner F.O."/>
            <person name="Harder J."/>
        </authorList>
    </citation>
    <scope>NUCLEOTIDE SEQUENCE [LARGE SCALE GENOMIC DNA]</scope>
    <source>
        <strain evidence="1 2">SM41</strain>
    </source>
</reference>
<evidence type="ECO:0000313" key="2">
    <source>
        <dbReference type="Proteomes" id="UP000011885"/>
    </source>
</evidence>
<comment type="caution">
    <text evidence="1">The sequence shown here is derived from an EMBL/GenBank/DDBJ whole genome shotgun (WGS) entry which is preliminary data.</text>
</comment>
<dbReference type="Proteomes" id="UP000011885">
    <property type="component" value="Unassembled WGS sequence"/>
</dbReference>
<gene>
    <name evidence="1" type="ORF">RSSM_06568</name>
</gene>
<dbReference type="AlphaFoldDB" id="M5U7S3"/>
<name>M5U7S3_9BACT</name>
<protein>
    <submittedName>
        <fullName evidence="1">Uncharacterized protein</fullName>
    </submittedName>
</protein>